<accession>A0ABY7DNY6</accession>
<evidence type="ECO:0000313" key="1">
    <source>
        <dbReference type="EMBL" id="WAQ98065.1"/>
    </source>
</evidence>
<reference evidence="1" key="1">
    <citation type="submission" date="2022-11" db="EMBL/GenBank/DDBJ databases">
        <title>Centuries of genome instability and evolution in soft-shell clam transmissible cancer (bioRxiv).</title>
        <authorList>
            <person name="Hart S.F.M."/>
            <person name="Yonemitsu M.A."/>
            <person name="Giersch R.M."/>
            <person name="Beal B.F."/>
            <person name="Arriagada G."/>
            <person name="Davis B.W."/>
            <person name="Ostrander E.A."/>
            <person name="Goff S.P."/>
            <person name="Metzger M.J."/>
        </authorList>
    </citation>
    <scope>NUCLEOTIDE SEQUENCE</scope>
    <source>
        <strain evidence="1">MELC-2E11</strain>
        <tissue evidence="1">Siphon/mantle</tissue>
    </source>
</reference>
<sequence>LPNIRKIVKKWNRPYITGLLWKIVTGSQTRSCGEAHVNEAEATETQLNIEGYNKESETAYCNEATAATMSGKFFDAATKVLTLLSEKHSIV</sequence>
<protein>
    <submittedName>
        <fullName evidence="1">Uncharacterized protein</fullName>
    </submittedName>
</protein>
<feature type="non-terminal residue" evidence="1">
    <location>
        <position position="1"/>
    </location>
</feature>
<organism evidence="1 2">
    <name type="scientific">Mya arenaria</name>
    <name type="common">Soft-shell clam</name>
    <dbReference type="NCBI Taxonomy" id="6604"/>
    <lineage>
        <taxon>Eukaryota</taxon>
        <taxon>Metazoa</taxon>
        <taxon>Spiralia</taxon>
        <taxon>Lophotrochozoa</taxon>
        <taxon>Mollusca</taxon>
        <taxon>Bivalvia</taxon>
        <taxon>Autobranchia</taxon>
        <taxon>Heteroconchia</taxon>
        <taxon>Euheterodonta</taxon>
        <taxon>Imparidentia</taxon>
        <taxon>Neoheterodontei</taxon>
        <taxon>Myida</taxon>
        <taxon>Myoidea</taxon>
        <taxon>Myidae</taxon>
        <taxon>Mya</taxon>
    </lineage>
</organism>
<evidence type="ECO:0000313" key="2">
    <source>
        <dbReference type="Proteomes" id="UP001164746"/>
    </source>
</evidence>
<dbReference type="EMBL" id="CP111014">
    <property type="protein sequence ID" value="WAQ98065.1"/>
    <property type="molecule type" value="Genomic_DNA"/>
</dbReference>
<proteinExistence type="predicted"/>
<name>A0ABY7DNY6_MYAAR</name>
<dbReference type="Proteomes" id="UP001164746">
    <property type="component" value="Chromosome 3"/>
</dbReference>
<keyword evidence="2" id="KW-1185">Reference proteome</keyword>
<gene>
    <name evidence="1" type="ORF">MAR_022438</name>
</gene>